<proteinExistence type="predicted"/>
<dbReference type="EMBL" id="MU154625">
    <property type="protein sequence ID" value="KAF9491168.1"/>
    <property type="molecule type" value="Genomic_DNA"/>
</dbReference>
<evidence type="ECO:0000313" key="2">
    <source>
        <dbReference type="EMBL" id="KAF9491168.1"/>
    </source>
</evidence>
<keyword evidence="3" id="KW-1185">Reference proteome</keyword>
<dbReference type="OrthoDB" id="5594178at2759"/>
<feature type="region of interest" description="Disordered" evidence="1">
    <location>
        <begin position="14"/>
        <end position="42"/>
    </location>
</feature>
<comment type="caution">
    <text evidence="2">The sequence shown here is derived from an EMBL/GenBank/DDBJ whole genome shotgun (WGS) entry which is preliminary data.</text>
</comment>
<organism evidence="2 3">
    <name type="scientific">Pleurotus eryngii</name>
    <name type="common">Boletus of the steppes</name>
    <dbReference type="NCBI Taxonomy" id="5323"/>
    <lineage>
        <taxon>Eukaryota</taxon>
        <taxon>Fungi</taxon>
        <taxon>Dikarya</taxon>
        <taxon>Basidiomycota</taxon>
        <taxon>Agaricomycotina</taxon>
        <taxon>Agaricomycetes</taxon>
        <taxon>Agaricomycetidae</taxon>
        <taxon>Agaricales</taxon>
        <taxon>Pleurotineae</taxon>
        <taxon>Pleurotaceae</taxon>
        <taxon>Pleurotus</taxon>
    </lineage>
</organism>
<gene>
    <name evidence="2" type="ORF">BDN71DRAFT_1421895</name>
</gene>
<name>A0A9P6DCV8_PLEER</name>
<dbReference type="AlphaFoldDB" id="A0A9P6DCV8"/>
<protein>
    <submittedName>
        <fullName evidence="2">Uncharacterized protein</fullName>
    </submittedName>
</protein>
<accession>A0A9P6DCV8</accession>
<feature type="compositionally biased region" description="Polar residues" evidence="1">
    <location>
        <begin position="17"/>
        <end position="28"/>
    </location>
</feature>
<evidence type="ECO:0000313" key="3">
    <source>
        <dbReference type="Proteomes" id="UP000807025"/>
    </source>
</evidence>
<dbReference type="Proteomes" id="UP000807025">
    <property type="component" value="Unassembled WGS sequence"/>
</dbReference>
<sequence>RPCLQVTTVPARRSCRVPTTVSPNTRASPSHHHRDTDSGPYRDEDVVLSLQLLAYLSKYPHVSKRAASWPELPRRCTG</sequence>
<reference evidence="2" key="1">
    <citation type="submission" date="2020-11" db="EMBL/GenBank/DDBJ databases">
        <authorList>
            <consortium name="DOE Joint Genome Institute"/>
            <person name="Ahrendt S."/>
            <person name="Riley R."/>
            <person name="Andreopoulos W."/>
            <person name="Labutti K."/>
            <person name="Pangilinan J."/>
            <person name="Ruiz-Duenas F.J."/>
            <person name="Barrasa J.M."/>
            <person name="Sanchez-Garcia M."/>
            <person name="Camarero S."/>
            <person name="Miyauchi S."/>
            <person name="Serrano A."/>
            <person name="Linde D."/>
            <person name="Babiker R."/>
            <person name="Drula E."/>
            <person name="Ayuso-Fernandez I."/>
            <person name="Pacheco R."/>
            <person name="Padilla G."/>
            <person name="Ferreira P."/>
            <person name="Barriuso J."/>
            <person name="Kellner H."/>
            <person name="Castanera R."/>
            <person name="Alfaro M."/>
            <person name="Ramirez L."/>
            <person name="Pisabarro A.G."/>
            <person name="Kuo A."/>
            <person name="Tritt A."/>
            <person name="Lipzen A."/>
            <person name="He G."/>
            <person name="Yan M."/>
            <person name="Ng V."/>
            <person name="Cullen D."/>
            <person name="Martin F."/>
            <person name="Rosso M.-N."/>
            <person name="Henrissat B."/>
            <person name="Hibbett D."/>
            <person name="Martinez A.T."/>
            <person name="Grigoriev I.V."/>
        </authorList>
    </citation>
    <scope>NUCLEOTIDE SEQUENCE</scope>
    <source>
        <strain evidence="2">ATCC 90797</strain>
    </source>
</reference>
<feature type="non-terminal residue" evidence="2">
    <location>
        <position position="1"/>
    </location>
</feature>
<evidence type="ECO:0000256" key="1">
    <source>
        <dbReference type="SAM" id="MobiDB-lite"/>
    </source>
</evidence>